<comment type="caution">
    <text evidence="6">The sequence shown here is derived from an EMBL/GenBank/DDBJ whole genome shotgun (WGS) entry which is preliminary data.</text>
</comment>
<dbReference type="InterPro" id="IPR050315">
    <property type="entry name" value="FAD-oxidoreductase_2"/>
</dbReference>
<dbReference type="SUPFAM" id="SSF51905">
    <property type="entry name" value="FAD/NAD(P)-binding domain"/>
    <property type="match status" value="1"/>
</dbReference>
<evidence type="ECO:0000313" key="7">
    <source>
        <dbReference type="Proteomes" id="UP001501074"/>
    </source>
</evidence>
<dbReference type="PANTHER" id="PTHR43400">
    <property type="entry name" value="FUMARATE REDUCTASE"/>
    <property type="match status" value="1"/>
</dbReference>
<comment type="cofactor">
    <cofactor evidence="1">
        <name>FAD</name>
        <dbReference type="ChEBI" id="CHEBI:57692"/>
    </cofactor>
</comment>
<feature type="domain" description="FAD-dependent oxidoreductase 2 FAD-binding" evidence="5">
    <location>
        <begin position="10"/>
        <end position="517"/>
    </location>
</feature>
<dbReference type="Gene3D" id="3.90.700.10">
    <property type="entry name" value="Succinate dehydrogenase/fumarate reductase flavoprotein, catalytic domain"/>
    <property type="match status" value="1"/>
</dbReference>
<dbReference type="Pfam" id="PF00890">
    <property type="entry name" value="FAD_binding_2"/>
    <property type="match status" value="1"/>
</dbReference>
<protein>
    <submittedName>
        <fullName evidence="6">FAD-binding protein</fullName>
    </submittedName>
</protein>
<keyword evidence="4" id="KW-0560">Oxidoreductase</keyword>
<keyword evidence="2" id="KW-0285">Flavoprotein</keyword>
<dbReference type="SUPFAM" id="SSF56425">
    <property type="entry name" value="Succinate dehydrogenase/fumarate reductase flavoprotein, catalytic domain"/>
    <property type="match status" value="1"/>
</dbReference>
<dbReference type="InterPro" id="IPR036188">
    <property type="entry name" value="FAD/NAD-bd_sf"/>
</dbReference>
<reference evidence="7" key="1">
    <citation type="journal article" date="2019" name="Int. J. Syst. Evol. Microbiol.">
        <title>The Global Catalogue of Microorganisms (GCM) 10K type strain sequencing project: providing services to taxonomists for standard genome sequencing and annotation.</title>
        <authorList>
            <consortium name="The Broad Institute Genomics Platform"/>
            <consortium name="The Broad Institute Genome Sequencing Center for Infectious Disease"/>
            <person name="Wu L."/>
            <person name="Ma J."/>
        </authorList>
    </citation>
    <scope>NUCLEOTIDE SEQUENCE [LARGE SCALE GENOMIC DNA]</scope>
    <source>
        <strain evidence="7">JCM 16902</strain>
    </source>
</reference>
<evidence type="ECO:0000256" key="4">
    <source>
        <dbReference type="ARBA" id="ARBA00023002"/>
    </source>
</evidence>
<evidence type="ECO:0000256" key="1">
    <source>
        <dbReference type="ARBA" id="ARBA00001974"/>
    </source>
</evidence>
<dbReference type="PANTHER" id="PTHR43400:SF10">
    <property type="entry name" value="3-OXOSTEROID 1-DEHYDROGENASE"/>
    <property type="match status" value="1"/>
</dbReference>
<dbReference type="InterPro" id="IPR027477">
    <property type="entry name" value="Succ_DH/fumarate_Rdtase_cat_sf"/>
</dbReference>
<accession>A0ABP6ZLD8</accession>
<evidence type="ECO:0000313" key="6">
    <source>
        <dbReference type="EMBL" id="GAA3613546.1"/>
    </source>
</evidence>
<dbReference type="InterPro" id="IPR003953">
    <property type="entry name" value="FAD-dep_OxRdtase_2_FAD-bd"/>
</dbReference>
<keyword evidence="7" id="KW-1185">Reference proteome</keyword>
<organism evidence="6 7">
    <name type="scientific">Kineosporia mesophila</name>
    <dbReference type="NCBI Taxonomy" id="566012"/>
    <lineage>
        <taxon>Bacteria</taxon>
        <taxon>Bacillati</taxon>
        <taxon>Actinomycetota</taxon>
        <taxon>Actinomycetes</taxon>
        <taxon>Kineosporiales</taxon>
        <taxon>Kineosporiaceae</taxon>
        <taxon>Kineosporia</taxon>
    </lineage>
</organism>
<evidence type="ECO:0000256" key="2">
    <source>
        <dbReference type="ARBA" id="ARBA00022630"/>
    </source>
</evidence>
<evidence type="ECO:0000256" key="3">
    <source>
        <dbReference type="ARBA" id="ARBA00022827"/>
    </source>
</evidence>
<name>A0ABP6ZLD8_9ACTN</name>
<proteinExistence type="predicted"/>
<sequence length="535" mass="56416">MTSEDATTYDVVVVGSGAGGLVGAYLAASRGLRTLLIEKTDQVGGTTAYSGAGIWYPGSAPITRAGADDDVEAGRTYLRAAVADDSRADLQDAYLRAGIAVIDELERNPWFQSFEFQPVPDYYSALPGASPTGRTIFPPALAVAKLGKEAALVRRPIYTEQRGIDEGPVWVGGRSLIGRALKAFLETGNGEVRTGTALKSLVVEEGRVVGLVAAVEDGDVTLRATRGVLLAAGGFERNAELRARYQSSDLTGAWSNGAPGNTGDALLAGVAVGADTELLDEAWFIPGVLQPYGKPLFHTGTRGGVWVNGEGRRFCNETAPYDQSGHAIYRAHTTTATSHLPISWVFDQRHLDTFNIGGPPGEPTAPEWFASGALRKAETLEGVAELIGVPHANLKATVEEYNHFSDTGVDEKFHRGESTWDRTMSYIVGYPAGPPASLNYLAMPDESLKNPLLPPLDSPPYYVATVLLSDIGTKGGLKTDVDARVLGTDGRAIPGLYATGNTMAAMSGHVYPGAGTPIGSSVAFAYQAVLDLAGN</sequence>
<dbReference type="EMBL" id="BAAAZO010000005">
    <property type="protein sequence ID" value="GAA3613546.1"/>
    <property type="molecule type" value="Genomic_DNA"/>
</dbReference>
<dbReference type="Gene3D" id="3.50.50.60">
    <property type="entry name" value="FAD/NAD(P)-binding domain"/>
    <property type="match status" value="1"/>
</dbReference>
<keyword evidence="3" id="KW-0274">FAD</keyword>
<gene>
    <name evidence="6" type="ORF">GCM10022223_32120</name>
</gene>
<evidence type="ECO:0000259" key="5">
    <source>
        <dbReference type="Pfam" id="PF00890"/>
    </source>
</evidence>
<dbReference type="Proteomes" id="UP001501074">
    <property type="component" value="Unassembled WGS sequence"/>
</dbReference>